<reference evidence="2" key="1">
    <citation type="submission" date="2021-04" db="EMBL/GenBank/DDBJ databases">
        <title>Genomic insights into ecological role and evolution of a novel Thermoplasmata order Candidatus Sysuiplasmatales.</title>
        <authorList>
            <person name="Yuan Y."/>
        </authorList>
    </citation>
    <scope>NUCLEOTIDE SEQUENCE</scope>
    <source>
        <strain evidence="2">YP2-bin.285</strain>
    </source>
</reference>
<dbReference type="SUPFAM" id="SSF89447">
    <property type="entry name" value="AbrB/MazE/MraZ-like"/>
    <property type="match status" value="1"/>
</dbReference>
<protein>
    <submittedName>
        <fullName evidence="2">AbrB/MazE/SpoVT family DNA-binding domain-containing protein</fullName>
    </submittedName>
</protein>
<dbReference type="Proteomes" id="UP000716004">
    <property type="component" value="Unassembled WGS sequence"/>
</dbReference>
<dbReference type="Pfam" id="PF04014">
    <property type="entry name" value="MazE_antitoxin"/>
    <property type="match status" value="1"/>
</dbReference>
<dbReference type="EMBL" id="JAGVSJ010000033">
    <property type="protein sequence ID" value="MBX8632532.1"/>
    <property type="molecule type" value="Genomic_DNA"/>
</dbReference>
<evidence type="ECO:0000259" key="1">
    <source>
        <dbReference type="PROSITE" id="PS51740"/>
    </source>
</evidence>
<dbReference type="InterPro" id="IPR007159">
    <property type="entry name" value="SpoVT-AbrB_dom"/>
</dbReference>
<dbReference type="PROSITE" id="PS51740">
    <property type="entry name" value="SPOVT_ABRB"/>
    <property type="match status" value="1"/>
</dbReference>
<dbReference type="SMART" id="SM00966">
    <property type="entry name" value="SpoVT_AbrB"/>
    <property type="match status" value="1"/>
</dbReference>
<name>A0A8J8CGE3_9ARCH</name>
<keyword evidence="2" id="KW-0238">DNA-binding</keyword>
<gene>
    <name evidence="2" type="ORF">J9259_08490</name>
</gene>
<proteinExistence type="predicted"/>
<feature type="domain" description="SpoVT-AbrB" evidence="1">
    <location>
        <begin position="2"/>
        <end position="48"/>
    </location>
</feature>
<dbReference type="InterPro" id="IPR052975">
    <property type="entry name" value="Repressor-like_regulatory"/>
</dbReference>
<evidence type="ECO:0000313" key="2">
    <source>
        <dbReference type="EMBL" id="MBX8632532.1"/>
    </source>
</evidence>
<comment type="caution">
    <text evidence="2">The sequence shown here is derived from an EMBL/GenBank/DDBJ whole genome shotgun (WGS) entry which is preliminary data.</text>
</comment>
<sequence length="88" mass="9652">MEEVAGVDRAGRIVIPKVIRKAAGIDEGTKVIITMTGEGRIVIQKLDVKSIAARLERELAGKDVDEIAGRIRKEISARIRKTYPDLSP</sequence>
<dbReference type="PANTHER" id="PTHR34860">
    <property type="entry name" value="REPRESSOR-LIKE PROTEIN SSO7C3"/>
    <property type="match status" value="1"/>
</dbReference>
<dbReference type="AlphaFoldDB" id="A0A8J8CGE3"/>
<accession>A0A8J8CGE3</accession>
<dbReference type="InterPro" id="IPR037914">
    <property type="entry name" value="SpoVT-AbrB_sf"/>
</dbReference>
<dbReference type="PANTHER" id="PTHR34860:SF6">
    <property type="entry name" value="REPRESSOR-LIKE PROTEIN SSO7C3"/>
    <property type="match status" value="1"/>
</dbReference>
<dbReference type="Gene3D" id="2.10.260.10">
    <property type="match status" value="1"/>
</dbReference>
<evidence type="ECO:0000313" key="3">
    <source>
        <dbReference type="Proteomes" id="UP000716004"/>
    </source>
</evidence>
<dbReference type="NCBIfam" id="TIGR01439">
    <property type="entry name" value="lp_hng_hel_AbrB"/>
    <property type="match status" value="1"/>
</dbReference>
<organism evidence="2 3">
    <name type="scientific">Candidatus Sysuiplasma superficiale</name>
    <dbReference type="NCBI Taxonomy" id="2823368"/>
    <lineage>
        <taxon>Archaea</taxon>
        <taxon>Methanobacteriati</taxon>
        <taxon>Thermoplasmatota</taxon>
        <taxon>Thermoplasmata</taxon>
        <taxon>Candidatus Sysuiplasmatales</taxon>
        <taxon>Candidatus Sysuiplasmataceae</taxon>
        <taxon>Candidatus Sysuiplasma</taxon>
    </lineage>
</organism>
<dbReference type="GO" id="GO:0003677">
    <property type="term" value="F:DNA binding"/>
    <property type="evidence" value="ECO:0007669"/>
    <property type="project" value="UniProtKB-KW"/>
</dbReference>